<feature type="transmembrane region" description="Helical" evidence="1">
    <location>
        <begin position="133"/>
        <end position="151"/>
    </location>
</feature>
<dbReference type="AlphaFoldDB" id="A0A9W6W8P7"/>
<reference evidence="3" key="1">
    <citation type="submission" date="2023-03" db="EMBL/GenBank/DDBJ databases">
        <title>Actinorhabdospora filicis NBRC 111898.</title>
        <authorList>
            <person name="Ichikawa N."/>
            <person name="Sato H."/>
            <person name="Tonouchi N."/>
        </authorList>
    </citation>
    <scope>NUCLEOTIDE SEQUENCE</scope>
    <source>
        <strain evidence="3">NBRC 111898</strain>
    </source>
</reference>
<gene>
    <name evidence="3" type="ORF">Afil01_15080</name>
</gene>
<evidence type="ECO:0000313" key="3">
    <source>
        <dbReference type="EMBL" id="GLZ76701.1"/>
    </source>
</evidence>
<comment type="caution">
    <text evidence="3">The sequence shown here is derived from an EMBL/GenBank/DDBJ whole genome shotgun (WGS) entry which is preliminary data.</text>
</comment>
<accession>A0A9W6W8P7</accession>
<dbReference type="Proteomes" id="UP001165079">
    <property type="component" value="Unassembled WGS sequence"/>
</dbReference>
<protein>
    <recommendedName>
        <fullName evidence="2">Potassium channel domain-containing protein</fullName>
    </recommendedName>
</protein>
<proteinExistence type="predicted"/>
<dbReference type="EMBL" id="BSTX01000001">
    <property type="protein sequence ID" value="GLZ76701.1"/>
    <property type="molecule type" value="Genomic_DNA"/>
</dbReference>
<dbReference type="Pfam" id="PF07885">
    <property type="entry name" value="Ion_trans_2"/>
    <property type="match status" value="1"/>
</dbReference>
<keyword evidence="1" id="KW-0472">Membrane</keyword>
<organism evidence="3 4">
    <name type="scientific">Actinorhabdospora filicis</name>
    <dbReference type="NCBI Taxonomy" id="1785913"/>
    <lineage>
        <taxon>Bacteria</taxon>
        <taxon>Bacillati</taxon>
        <taxon>Actinomycetota</taxon>
        <taxon>Actinomycetes</taxon>
        <taxon>Micromonosporales</taxon>
        <taxon>Micromonosporaceae</taxon>
        <taxon>Actinorhabdospora</taxon>
    </lineage>
</organism>
<name>A0A9W6W8P7_9ACTN</name>
<feature type="transmembrane region" description="Helical" evidence="1">
    <location>
        <begin position="67"/>
        <end position="85"/>
    </location>
</feature>
<evidence type="ECO:0000256" key="1">
    <source>
        <dbReference type="SAM" id="Phobius"/>
    </source>
</evidence>
<evidence type="ECO:0000259" key="2">
    <source>
        <dbReference type="Pfam" id="PF07885"/>
    </source>
</evidence>
<keyword evidence="1" id="KW-0812">Transmembrane</keyword>
<sequence length="163" mass="17678">MRLRTCVVLAAMLAAYYLLPSHPSDALPLLRGIGSVLILAGLAVLFVRQIKAQARASEDTTVRLESLFYLVSLTVFVFAFTYYALARSQPGQFAGLSTRTDALYFTVTTMATVGFGDVHAAGQVARGLVTVNMIFNVVFVGVFASVLAARVRRAVERRRSARG</sequence>
<dbReference type="InterPro" id="IPR013099">
    <property type="entry name" value="K_chnl_dom"/>
</dbReference>
<feature type="domain" description="Potassium channel" evidence="2">
    <location>
        <begin position="71"/>
        <end position="152"/>
    </location>
</feature>
<evidence type="ECO:0000313" key="4">
    <source>
        <dbReference type="Proteomes" id="UP001165079"/>
    </source>
</evidence>
<keyword evidence="4" id="KW-1185">Reference proteome</keyword>
<dbReference type="Gene3D" id="1.10.287.70">
    <property type="match status" value="1"/>
</dbReference>
<feature type="transmembrane region" description="Helical" evidence="1">
    <location>
        <begin position="30"/>
        <end position="47"/>
    </location>
</feature>
<keyword evidence="1" id="KW-1133">Transmembrane helix</keyword>
<dbReference type="RefSeq" id="WP_285661865.1">
    <property type="nucleotide sequence ID" value="NZ_BSTX01000001.1"/>
</dbReference>
<dbReference type="SUPFAM" id="SSF81324">
    <property type="entry name" value="Voltage-gated potassium channels"/>
    <property type="match status" value="1"/>
</dbReference>